<dbReference type="PANTHER" id="PTHR22960">
    <property type="entry name" value="MOLYBDOPTERIN COFACTOR SYNTHESIS PROTEIN A"/>
    <property type="match status" value="1"/>
</dbReference>
<dbReference type="SUPFAM" id="SSF102114">
    <property type="entry name" value="Radical SAM enzymes"/>
    <property type="match status" value="1"/>
</dbReference>
<keyword evidence="10 12" id="KW-0456">Lyase</keyword>
<dbReference type="PROSITE" id="PS01305">
    <property type="entry name" value="MOAA_NIFB_PQQE"/>
    <property type="match status" value="1"/>
</dbReference>
<dbReference type="RefSeq" id="WP_002526899.1">
    <property type="nucleotide sequence ID" value="NZ_GL383178.1"/>
</dbReference>
<evidence type="ECO:0000256" key="1">
    <source>
        <dbReference type="ARBA" id="ARBA00012167"/>
    </source>
</evidence>
<dbReference type="InterPro" id="IPR007197">
    <property type="entry name" value="rSAM"/>
</dbReference>
<evidence type="ECO:0000256" key="3">
    <source>
        <dbReference type="ARBA" id="ARBA00022691"/>
    </source>
</evidence>
<dbReference type="GeneID" id="92879896"/>
<feature type="binding site" evidence="12">
    <location>
        <position position="47"/>
    </location>
    <ligand>
        <name>[4Fe-4S] cluster</name>
        <dbReference type="ChEBI" id="CHEBI:49883"/>
        <label>1</label>
        <note>4Fe-4S-S-AdoMet</note>
    </ligand>
</feature>
<dbReference type="EC" id="4.1.99.22" evidence="1 12"/>
<dbReference type="EMBL" id="ADZU01000013">
    <property type="protein sequence ID" value="EFS93109.1"/>
    <property type="molecule type" value="Genomic_DNA"/>
</dbReference>
<evidence type="ECO:0000256" key="9">
    <source>
        <dbReference type="ARBA" id="ARBA00023150"/>
    </source>
</evidence>
<comment type="similarity">
    <text evidence="12">Belongs to the radical SAM superfamily. MoaA family.</text>
</comment>
<dbReference type="HAMAP" id="MF_01225_B">
    <property type="entry name" value="MoaA_B"/>
    <property type="match status" value="1"/>
</dbReference>
<keyword evidence="6 12" id="KW-0408">Iron</keyword>
<organism evidence="15 16">
    <name type="scientific">Cutibacterium modestum HL044PA1</name>
    <dbReference type="NCBI Taxonomy" id="765109"/>
    <lineage>
        <taxon>Bacteria</taxon>
        <taxon>Bacillati</taxon>
        <taxon>Actinomycetota</taxon>
        <taxon>Actinomycetes</taxon>
        <taxon>Propionibacteriales</taxon>
        <taxon>Propionibacteriaceae</taxon>
        <taxon>Cutibacterium</taxon>
        <taxon>Cutibacterium modestum</taxon>
    </lineage>
</organism>
<feature type="binding site" evidence="12">
    <location>
        <position position="304"/>
    </location>
    <ligand>
        <name>[4Fe-4S] cluster</name>
        <dbReference type="ChEBI" id="CHEBI:49883"/>
        <label>2</label>
        <note>4Fe-4S-substrate</note>
    </ligand>
</feature>
<evidence type="ECO:0000256" key="6">
    <source>
        <dbReference type="ARBA" id="ARBA00023004"/>
    </source>
</evidence>
<dbReference type="SFLD" id="SFLDG01386">
    <property type="entry name" value="main_SPASM_domain-containing"/>
    <property type="match status" value="1"/>
</dbReference>
<feature type="binding site" evidence="12">
    <location>
        <position position="53"/>
    </location>
    <ligand>
        <name>S-adenosyl-L-methionine</name>
        <dbReference type="ChEBI" id="CHEBI:59789"/>
    </ligand>
</feature>
<protein>
    <recommendedName>
        <fullName evidence="1 12">GTP 3',8-cyclase</fullName>
        <ecNumber evidence="1 12">4.1.99.22</ecNumber>
    </recommendedName>
    <alternativeName>
        <fullName evidence="12">Molybdenum cofactor biosynthesis protein A</fullName>
    </alternativeName>
</protein>
<keyword evidence="4 12" id="KW-0479">Metal-binding</keyword>
<dbReference type="InterPro" id="IPR010505">
    <property type="entry name" value="MoaA_twitch"/>
</dbReference>
<feature type="binding site" evidence="12">
    <location>
        <position position="126"/>
    </location>
    <ligand>
        <name>GTP</name>
        <dbReference type="ChEBI" id="CHEBI:37565"/>
    </ligand>
</feature>
<dbReference type="NCBIfam" id="TIGR02666">
    <property type="entry name" value="moaA"/>
    <property type="match status" value="1"/>
</dbReference>
<dbReference type="PANTHER" id="PTHR22960:SF0">
    <property type="entry name" value="MOLYBDENUM COFACTOR BIOSYNTHESIS PROTEIN 1"/>
    <property type="match status" value="1"/>
</dbReference>
<comment type="function">
    <text evidence="12">Catalyzes the cyclization of GTP to (8S)-3',8-cyclo-7,8-dihydroguanosine 5'-triphosphate.</text>
</comment>
<dbReference type="SFLD" id="SFLDG01383">
    <property type="entry name" value="cyclic_pyranopterin_phosphate"/>
    <property type="match status" value="1"/>
</dbReference>
<comment type="caution">
    <text evidence="15">The sequence shown here is derived from an EMBL/GenBank/DDBJ whole genome shotgun (WGS) entry which is preliminary data.</text>
</comment>
<feature type="binding site" evidence="12">
    <location>
        <position position="95"/>
    </location>
    <ligand>
        <name>S-adenosyl-L-methionine</name>
        <dbReference type="ChEBI" id="CHEBI:59789"/>
    </ligand>
</feature>
<dbReference type="InterPro" id="IPR013483">
    <property type="entry name" value="MoaA"/>
</dbReference>
<keyword evidence="7 12" id="KW-0411">Iron-sulfur</keyword>
<dbReference type="Pfam" id="PF04055">
    <property type="entry name" value="Radical_SAM"/>
    <property type="match status" value="1"/>
</dbReference>
<feature type="binding site" evidence="12">
    <location>
        <position position="220"/>
    </location>
    <ligand>
        <name>S-adenosyl-L-methionine</name>
        <dbReference type="ChEBI" id="CHEBI:59789"/>
    </ligand>
</feature>
<feature type="region of interest" description="Disordered" evidence="13">
    <location>
        <begin position="1"/>
        <end position="30"/>
    </location>
</feature>
<dbReference type="SMART" id="SM00729">
    <property type="entry name" value="Elp3"/>
    <property type="match status" value="1"/>
</dbReference>
<comment type="catalytic activity">
    <reaction evidence="11 12">
        <text>GTP + AH2 + S-adenosyl-L-methionine = (8S)-3',8-cyclo-7,8-dihydroguanosine 5'-triphosphate + 5'-deoxyadenosine + L-methionine + A + H(+)</text>
        <dbReference type="Rhea" id="RHEA:49576"/>
        <dbReference type="ChEBI" id="CHEBI:13193"/>
        <dbReference type="ChEBI" id="CHEBI:15378"/>
        <dbReference type="ChEBI" id="CHEBI:17319"/>
        <dbReference type="ChEBI" id="CHEBI:17499"/>
        <dbReference type="ChEBI" id="CHEBI:37565"/>
        <dbReference type="ChEBI" id="CHEBI:57844"/>
        <dbReference type="ChEBI" id="CHEBI:59789"/>
        <dbReference type="ChEBI" id="CHEBI:131766"/>
        <dbReference type="EC" id="4.1.99.22"/>
    </reaction>
</comment>
<gene>
    <name evidence="12 15" type="primary">moaA</name>
    <name evidence="15" type="ORF">HMPREF9607_00742</name>
</gene>
<dbReference type="InterPro" id="IPR013785">
    <property type="entry name" value="Aldolase_TIM"/>
</dbReference>
<evidence type="ECO:0000256" key="13">
    <source>
        <dbReference type="SAM" id="MobiDB-lite"/>
    </source>
</evidence>
<accession>A0ABP2KAQ6</accession>
<feature type="domain" description="Radical SAM core" evidence="14">
    <location>
        <begin position="31"/>
        <end position="252"/>
    </location>
</feature>
<feature type="binding site" evidence="12">
    <location>
        <position position="150"/>
    </location>
    <ligand>
        <name>S-adenosyl-L-methionine</name>
        <dbReference type="ChEBI" id="CHEBI:59789"/>
    </ligand>
</feature>
<feature type="binding site" evidence="12">
    <location>
        <position position="91"/>
    </location>
    <ligand>
        <name>GTP</name>
        <dbReference type="ChEBI" id="CHEBI:37565"/>
    </ligand>
</feature>
<dbReference type="CDD" id="cd21117">
    <property type="entry name" value="Twitch_MoaA"/>
    <property type="match status" value="1"/>
</dbReference>
<evidence type="ECO:0000313" key="15">
    <source>
        <dbReference type="EMBL" id="EFS93109.1"/>
    </source>
</evidence>
<feature type="binding site" evidence="12">
    <location>
        <begin position="292"/>
        <end position="294"/>
    </location>
    <ligand>
        <name>GTP</name>
        <dbReference type="ChEBI" id="CHEBI:37565"/>
    </ligand>
</feature>
<evidence type="ECO:0000313" key="16">
    <source>
        <dbReference type="Proteomes" id="UP000003179"/>
    </source>
</evidence>
<comment type="pathway">
    <text evidence="12">Cofactor biosynthesis; molybdopterin biosynthesis.</text>
</comment>
<reference evidence="15" key="1">
    <citation type="submission" date="2010-08" db="EMBL/GenBank/DDBJ databases">
        <authorList>
            <person name="Weinstock G."/>
            <person name="Sodergren E."/>
            <person name="Clifton S."/>
            <person name="Fulton L."/>
            <person name="Fulton B."/>
            <person name="Courtney L."/>
            <person name="Fronick C."/>
            <person name="Harrison M."/>
            <person name="Strong C."/>
            <person name="Farmer C."/>
            <person name="Delahaunty K."/>
            <person name="Markovic C."/>
            <person name="Hall O."/>
            <person name="Minx P."/>
            <person name="Tomlinson C."/>
            <person name="Mitreva M."/>
            <person name="Hou S."/>
            <person name="Chen J."/>
            <person name="Wollam A."/>
            <person name="Pepin K.H."/>
            <person name="Johnson M."/>
            <person name="Bhonagiri V."/>
            <person name="Zhang X."/>
            <person name="Suruliraj S."/>
            <person name="Warren W."/>
            <person name="Chinwalla A."/>
            <person name="Mardis E.R."/>
            <person name="Wilson R.K."/>
        </authorList>
    </citation>
    <scope>NUCLEOTIDE SEQUENCE [LARGE SCALE GENOMIC DNA]</scope>
    <source>
        <strain evidence="15">HL044PA1</strain>
    </source>
</reference>
<evidence type="ECO:0000256" key="7">
    <source>
        <dbReference type="ARBA" id="ARBA00023014"/>
    </source>
</evidence>
<evidence type="ECO:0000256" key="5">
    <source>
        <dbReference type="ARBA" id="ARBA00022741"/>
    </source>
</evidence>
<evidence type="ECO:0000256" key="12">
    <source>
        <dbReference type="HAMAP-Rule" id="MF_01225"/>
    </source>
</evidence>
<feature type="binding site" evidence="12">
    <location>
        <position position="51"/>
    </location>
    <ligand>
        <name>[4Fe-4S] cluster</name>
        <dbReference type="ChEBI" id="CHEBI:49883"/>
        <label>1</label>
        <note>4Fe-4S-S-AdoMet</note>
    </ligand>
</feature>
<feature type="binding site" evidence="12">
    <location>
        <position position="54"/>
    </location>
    <ligand>
        <name>[4Fe-4S] cluster</name>
        <dbReference type="ChEBI" id="CHEBI:49883"/>
        <label>1</label>
        <note>4Fe-4S-S-AdoMet</note>
    </ligand>
</feature>
<evidence type="ECO:0000259" key="14">
    <source>
        <dbReference type="PROSITE" id="PS51918"/>
    </source>
</evidence>
<dbReference type="InterPro" id="IPR058240">
    <property type="entry name" value="rSAM_sf"/>
</dbReference>
<dbReference type="CDD" id="cd01335">
    <property type="entry name" value="Radical_SAM"/>
    <property type="match status" value="1"/>
</dbReference>
<evidence type="ECO:0000256" key="2">
    <source>
        <dbReference type="ARBA" id="ARBA00022485"/>
    </source>
</evidence>
<feature type="binding site" evidence="12">
    <location>
        <position position="287"/>
    </location>
    <ligand>
        <name>[4Fe-4S] cluster</name>
        <dbReference type="ChEBI" id="CHEBI:49883"/>
        <label>2</label>
        <note>4Fe-4S-substrate</note>
    </ligand>
</feature>
<comment type="cofactor">
    <cofactor evidence="12">
        <name>[4Fe-4S] cluster</name>
        <dbReference type="ChEBI" id="CHEBI:49883"/>
    </cofactor>
    <text evidence="12">Binds 2 [4Fe-4S] clusters. Binds 1 [4Fe-4S] cluster coordinated with 3 cysteines and an exchangeable S-adenosyl-L-methionine and 1 [4Fe-4S] cluster coordinated with 3 cysteines and the GTP-derived substrate.</text>
</comment>
<name>A0ABP2KAQ6_9ACTN</name>
<dbReference type="Pfam" id="PF06463">
    <property type="entry name" value="Mob_synth_C"/>
    <property type="match status" value="1"/>
</dbReference>
<sequence length="360" mass="39199">MTPTPAAEQEDGEAMSTMIGPRPNHRGLPDRFGRVATDLRVSVTDRCNLRCTYCMPAQGMDWLPRRDLLTDAEIIRVIGIGVKRLGITKVRFTGGEPLLRPSLEHLVSATVDFRCADDKPPVAALTTNGIGLDKRVAGLVNAGLDQVNVSLDTVDPERFTTISRRNRLSQVVTGIDTALAAGLPVKINAVPQIHSYHSDVPQLLNFCLDRGLELRFIEFMPIGANGWRRDATVSADDILGVVQDSGFILTEDTKPRGSTPAQCWRVRSADGRTGRVGIIASVTRPFCEHCSRTRLTADGQIRNCLFAIREADLRSVLRSGGSDDEIVAVWQGEMLRKSAQHGVDAEGFADSGRRMSAIGG</sequence>
<dbReference type="SFLD" id="SFLDG01067">
    <property type="entry name" value="SPASM/twitch_domain_containing"/>
    <property type="match status" value="1"/>
</dbReference>
<comment type="subunit">
    <text evidence="12">Monomer and homodimer.</text>
</comment>
<dbReference type="Proteomes" id="UP000003179">
    <property type="component" value="Unassembled WGS sequence"/>
</dbReference>
<evidence type="ECO:0000256" key="8">
    <source>
        <dbReference type="ARBA" id="ARBA00023134"/>
    </source>
</evidence>
<proteinExistence type="inferred from homology"/>
<dbReference type="InterPro" id="IPR040064">
    <property type="entry name" value="MoaA-like"/>
</dbReference>
<keyword evidence="3 12" id="KW-0949">S-adenosyl-L-methionine</keyword>
<dbReference type="SFLD" id="SFLDS00029">
    <property type="entry name" value="Radical_SAM"/>
    <property type="match status" value="1"/>
</dbReference>
<feature type="binding site" evidence="12">
    <location>
        <position position="40"/>
    </location>
    <ligand>
        <name>GTP</name>
        <dbReference type="ChEBI" id="CHEBI:37565"/>
    </ligand>
</feature>
<dbReference type="InterPro" id="IPR050105">
    <property type="entry name" value="MoCo_biosynth_MoaA/MoaC"/>
</dbReference>
<keyword evidence="2 12" id="KW-0004">4Fe-4S</keyword>
<dbReference type="PROSITE" id="PS51918">
    <property type="entry name" value="RADICAL_SAM"/>
    <property type="match status" value="1"/>
</dbReference>
<evidence type="ECO:0000256" key="11">
    <source>
        <dbReference type="ARBA" id="ARBA00048697"/>
    </source>
</evidence>
<evidence type="ECO:0000256" key="10">
    <source>
        <dbReference type="ARBA" id="ARBA00023239"/>
    </source>
</evidence>
<dbReference type="InterPro" id="IPR000385">
    <property type="entry name" value="MoaA_NifB_PqqE_Fe-S-bd_CS"/>
</dbReference>
<dbReference type="Gene3D" id="3.20.20.70">
    <property type="entry name" value="Aldolase class I"/>
    <property type="match status" value="1"/>
</dbReference>
<dbReference type="InterPro" id="IPR006638">
    <property type="entry name" value="Elp3/MiaA/NifB-like_rSAM"/>
</dbReference>
<keyword evidence="16" id="KW-1185">Reference proteome</keyword>
<feature type="binding site" evidence="12">
    <location>
        <position position="290"/>
    </location>
    <ligand>
        <name>[4Fe-4S] cluster</name>
        <dbReference type="ChEBI" id="CHEBI:49883"/>
        <label>2</label>
        <note>4Fe-4S-substrate</note>
    </ligand>
</feature>
<feature type="binding site" evidence="12">
    <location>
        <position position="186"/>
    </location>
    <ligand>
        <name>GTP</name>
        <dbReference type="ChEBI" id="CHEBI:37565"/>
    </ligand>
</feature>
<evidence type="ECO:0000256" key="4">
    <source>
        <dbReference type="ARBA" id="ARBA00022723"/>
    </source>
</evidence>
<keyword evidence="9 12" id="KW-0501">Molybdenum cofactor biosynthesis</keyword>
<keyword evidence="5 12" id="KW-0547">Nucleotide-binding</keyword>
<keyword evidence="8 12" id="KW-0342">GTP-binding</keyword>